<organism evidence="1 2">
    <name type="scientific">Larkinella rosea</name>
    <dbReference type="NCBI Taxonomy" id="2025312"/>
    <lineage>
        <taxon>Bacteria</taxon>
        <taxon>Pseudomonadati</taxon>
        <taxon>Bacteroidota</taxon>
        <taxon>Cytophagia</taxon>
        <taxon>Cytophagales</taxon>
        <taxon>Spirosomataceae</taxon>
        <taxon>Larkinella</taxon>
    </lineage>
</organism>
<name>A0A3P1B9B2_9BACT</name>
<keyword evidence="2" id="KW-1185">Reference proteome</keyword>
<reference evidence="1 2" key="1">
    <citation type="submission" date="2018-11" db="EMBL/GenBank/DDBJ databases">
        <authorList>
            <person name="Zhou Z."/>
            <person name="Wang G."/>
        </authorList>
    </citation>
    <scope>NUCLEOTIDE SEQUENCE [LARGE SCALE GENOMIC DNA]</scope>
    <source>
        <strain evidence="1 2">KCTC52004</strain>
    </source>
</reference>
<evidence type="ECO:0000313" key="1">
    <source>
        <dbReference type="EMBL" id="RRA97618.1"/>
    </source>
</evidence>
<dbReference type="AlphaFoldDB" id="A0A3P1B9B2"/>
<proteinExistence type="predicted"/>
<accession>A0A3P1B9B2</accession>
<evidence type="ECO:0000313" key="2">
    <source>
        <dbReference type="Proteomes" id="UP000271925"/>
    </source>
</evidence>
<dbReference type="EMBL" id="RQJO01000017">
    <property type="protein sequence ID" value="RRA97618.1"/>
    <property type="molecule type" value="Genomic_DNA"/>
</dbReference>
<sequence>MQSYDTLVEALDDLKKKGYTLDFNLANDGLFCRDKDLQLSPRQFHIVDYYRFEGMSDPDDNTVLYTIESIDGHKGTLISAYGPYADEMSGEMVEKLKIA</sequence>
<protein>
    <submittedName>
        <fullName evidence="1">Phosphoribosylpyrophosphate synthetase</fullName>
    </submittedName>
</protein>
<gene>
    <name evidence="1" type="ORF">EHT25_31720</name>
</gene>
<dbReference type="Proteomes" id="UP000271925">
    <property type="component" value="Unassembled WGS sequence"/>
</dbReference>
<comment type="caution">
    <text evidence="1">The sequence shown here is derived from an EMBL/GenBank/DDBJ whole genome shotgun (WGS) entry which is preliminary data.</text>
</comment>
<dbReference type="RefSeq" id="WP_124879483.1">
    <property type="nucleotide sequence ID" value="NZ_RQJO01000017.1"/>
</dbReference>
<dbReference type="OrthoDB" id="8418771at2"/>